<sequence length="198" mass="22662">MISILPTSSIVVEINSCLSPALPFTSIKRREMKFESRQYLLSEKLLVDVDIKFKKPSPSEESKIKNIFQERHSKHDVSDGDDQHDNDCHDDGDSIKNKKNKFRNQASNEPYKLRDLSCVFCRKNGEQKEFYSTHNLKDQKGNVTCPVLQKYICPSCGATGRTAHTKLYCPNEKHYISPVVSHLTPRMSSGKKRAKFPL</sequence>
<evidence type="ECO:0000313" key="11">
    <source>
        <dbReference type="Proteomes" id="UP000515154"/>
    </source>
</evidence>
<feature type="compositionally biased region" description="Basic and acidic residues" evidence="9">
    <location>
        <begin position="61"/>
        <end position="96"/>
    </location>
</feature>
<organism evidence="11 12">
    <name type="scientific">Octopus sinensis</name>
    <name type="common">East Asian common octopus</name>
    <dbReference type="NCBI Taxonomy" id="2607531"/>
    <lineage>
        <taxon>Eukaryota</taxon>
        <taxon>Metazoa</taxon>
        <taxon>Spiralia</taxon>
        <taxon>Lophotrochozoa</taxon>
        <taxon>Mollusca</taxon>
        <taxon>Cephalopoda</taxon>
        <taxon>Coleoidea</taxon>
        <taxon>Octopodiformes</taxon>
        <taxon>Octopoda</taxon>
        <taxon>Incirrata</taxon>
        <taxon>Octopodidae</taxon>
        <taxon>Octopus</taxon>
    </lineage>
</organism>
<dbReference type="GO" id="GO:0005737">
    <property type="term" value="C:cytoplasm"/>
    <property type="evidence" value="ECO:0007669"/>
    <property type="project" value="UniProtKB-SubCell"/>
</dbReference>
<dbReference type="InterPro" id="IPR038129">
    <property type="entry name" value="Nanos_sf"/>
</dbReference>
<dbReference type="Gene3D" id="4.10.60.30">
    <property type="entry name" value="Nanos, RNA-binding domain"/>
    <property type="match status" value="1"/>
</dbReference>
<evidence type="ECO:0000256" key="6">
    <source>
        <dbReference type="ARBA" id="ARBA00022845"/>
    </source>
</evidence>
<keyword evidence="11" id="KW-1185">Reference proteome</keyword>
<comment type="subcellular location">
    <subcellularLocation>
        <location evidence="1">Cytoplasm</location>
    </subcellularLocation>
</comment>
<evidence type="ECO:0000256" key="9">
    <source>
        <dbReference type="SAM" id="MobiDB-lite"/>
    </source>
</evidence>
<dbReference type="RefSeq" id="XP_036358924.1">
    <property type="nucleotide sequence ID" value="XM_036503031.1"/>
</dbReference>
<dbReference type="KEGG" id="osn:118763424"/>
<evidence type="ECO:0000313" key="12">
    <source>
        <dbReference type="RefSeq" id="XP_036358924.1"/>
    </source>
</evidence>
<reference evidence="12" key="1">
    <citation type="submission" date="2025-08" db="UniProtKB">
        <authorList>
            <consortium name="RefSeq"/>
        </authorList>
    </citation>
    <scope>IDENTIFICATION</scope>
</reference>
<dbReference type="Pfam" id="PF05741">
    <property type="entry name" value="zf-nanos"/>
    <property type="match status" value="1"/>
</dbReference>
<evidence type="ECO:0000256" key="8">
    <source>
        <dbReference type="PROSITE-ProRule" id="PRU00855"/>
    </source>
</evidence>
<dbReference type="GO" id="GO:0006417">
    <property type="term" value="P:regulation of translation"/>
    <property type="evidence" value="ECO:0007669"/>
    <property type="project" value="UniProtKB-UniRule"/>
</dbReference>
<dbReference type="PANTHER" id="PTHR12887">
    <property type="entry name" value="NANOS PROTEIN"/>
    <property type="match status" value="1"/>
</dbReference>
<accession>A0A7E6EUA1</accession>
<dbReference type="AlphaFoldDB" id="A0A7E6EUA1"/>
<evidence type="ECO:0000256" key="3">
    <source>
        <dbReference type="ARBA" id="ARBA00022723"/>
    </source>
</evidence>
<keyword evidence="2" id="KW-0963">Cytoplasm</keyword>
<evidence type="ECO:0000256" key="1">
    <source>
        <dbReference type="ARBA" id="ARBA00004496"/>
    </source>
</evidence>
<keyword evidence="4 8" id="KW-0863">Zinc-finger</keyword>
<dbReference type="GO" id="GO:0003723">
    <property type="term" value="F:RNA binding"/>
    <property type="evidence" value="ECO:0007669"/>
    <property type="project" value="UniProtKB-UniRule"/>
</dbReference>
<evidence type="ECO:0000256" key="5">
    <source>
        <dbReference type="ARBA" id="ARBA00022833"/>
    </source>
</evidence>
<feature type="domain" description="Nanos-type" evidence="10">
    <location>
        <begin position="117"/>
        <end position="171"/>
    </location>
</feature>
<evidence type="ECO:0000256" key="4">
    <source>
        <dbReference type="ARBA" id="ARBA00022771"/>
    </source>
</evidence>
<evidence type="ECO:0000256" key="7">
    <source>
        <dbReference type="ARBA" id="ARBA00022884"/>
    </source>
</evidence>
<dbReference type="Proteomes" id="UP000515154">
    <property type="component" value="Linkage group LG5"/>
</dbReference>
<protein>
    <submittedName>
        <fullName evidence="12">Uncharacterized protein LOC118763424</fullName>
    </submittedName>
</protein>
<dbReference type="PROSITE" id="PS51522">
    <property type="entry name" value="ZF_NANOS"/>
    <property type="match status" value="1"/>
</dbReference>
<keyword evidence="7 8" id="KW-0694">RNA-binding</keyword>
<comment type="similarity">
    <text evidence="8">Belongs to the nanos family.</text>
</comment>
<dbReference type="InterPro" id="IPR008705">
    <property type="entry name" value="Nanos/Xcar2"/>
</dbReference>
<proteinExistence type="inferred from homology"/>
<keyword evidence="3" id="KW-0479">Metal-binding</keyword>
<gene>
    <name evidence="12" type="primary">LOC118763424</name>
</gene>
<dbReference type="InterPro" id="IPR024161">
    <property type="entry name" value="Znf_nanos-typ"/>
</dbReference>
<keyword evidence="6 8" id="KW-0810">Translation regulation</keyword>
<evidence type="ECO:0000259" key="10">
    <source>
        <dbReference type="PROSITE" id="PS51522"/>
    </source>
</evidence>
<keyword evidence="5" id="KW-0862">Zinc</keyword>
<name>A0A7E6EUA1_9MOLL</name>
<feature type="region of interest" description="Disordered" evidence="9">
    <location>
        <begin position="61"/>
        <end position="106"/>
    </location>
</feature>
<dbReference type="GO" id="GO:0008270">
    <property type="term" value="F:zinc ion binding"/>
    <property type="evidence" value="ECO:0007669"/>
    <property type="project" value="UniProtKB-KW"/>
</dbReference>
<evidence type="ECO:0000256" key="2">
    <source>
        <dbReference type="ARBA" id="ARBA00022490"/>
    </source>
</evidence>